<dbReference type="GO" id="GO:0035097">
    <property type="term" value="C:histone methyltransferase complex"/>
    <property type="evidence" value="ECO:0007669"/>
    <property type="project" value="TreeGrafter"/>
</dbReference>
<feature type="region of interest" description="Disordered" evidence="8">
    <location>
        <begin position="1031"/>
        <end position="1076"/>
    </location>
</feature>
<evidence type="ECO:0000313" key="11">
    <source>
        <dbReference type="Proteomes" id="UP001075354"/>
    </source>
</evidence>
<evidence type="ECO:0000256" key="2">
    <source>
        <dbReference type="ARBA" id="ARBA00022441"/>
    </source>
</evidence>
<evidence type="ECO:0000256" key="4">
    <source>
        <dbReference type="ARBA" id="ARBA00022737"/>
    </source>
</evidence>
<feature type="region of interest" description="Disordered" evidence="8">
    <location>
        <begin position="405"/>
        <end position="443"/>
    </location>
</feature>
<name>A0AAV7Y2T4_9NEOP</name>
<dbReference type="Pfam" id="PF13854">
    <property type="entry name" value="Kelch_HCF"/>
    <property type="match status" value="1"/>
</dbReference>
<evidence type="ECO:0000256" key="6">
    <source>
        <dbReference type="ARBA" id="ARBA00023242"/>
    </source>
</evidence>
<dbReference type="EMBL" id="JAPTSV010000002">
    <property type="protein sequence ID" value="KAJ1530579.1"/>
    <property type="molecule type" value="Genomic_DNA"/>
</dbReference>
<dbReference type="InterPro" id="IPR015915">
    <property type="entry name" value="Kelch-typ_b-propeller"/>
</dbReference>
<dbReference type="Gene3D" id="6.10.250.2590">
    <property type="match status" value="1"/>
</dbReference>
<comment type="subcellular location">
    <subcellularLocation>
        <location evidence="1">Nucleus</location>
    </subcellularLocation>
</comment>
<dbReference type="Proteomes" id="UP001075354">
    <property type="component" value="Chromosome 2"/>
</dbReference>
<sequence length="1108" mass="114420">MGNFADEQSKHNNMAEPLFKWNKVHNPSGPQPRPRHGHRAVAIKDLMVVFGGGNEGIVDELHVFNTATNKWFVPQCKGDIPAGCAAYGFVADGTRILVFGGMIEYGKYSADLYELQASRWEWKMLHPRPPKKFPPPCPRLGHSFTLIGNRVFLFGGLANDSDDPKNNIPRYLNDLYVLELKGNHQTSWEVPMTYGDSPPPRESHTAVAYTDKNGRTSLVIYGGMSGCRLGDLWMLDIDTMHWHKPNVHGVAPLPRSLHSATLIGHRMFVFGGWVPLVLDDVKVATHEKEWKCTNSLACLNLETMTWESFQMDTYEENVPKARAGHCAVGIHTRMYVWSGRDGYRKAWNNQVCCKDLWYLEAEKPAQPGRVQLAKAFTNSLEVYWGACPTADAYILQIQKYDISPTSSTPALPSPTSATTSQTTASSKTSTTSTTTTSTAPISSPAAARAAVGSLPALAPGLNTPAIRQPLPAAAAVAATAVAAAPAPAPVASPARASPAVVQASPQKLIPASVAAPQTVLRTATPTAIRQNVAPSVRPAATIVRPAGTVVSTGASNAPTGTVRLPVSTGIAAPSMVRPQTLRLIRMQSPAGQGVISPGQSLLSAKSGTVTTVSSLSAGTNVTGAGPTASPVGRGGAQMTGIQALAAAATRRVAAAAAKAVAAAKASAAAVSTIVTAGSASQVTAQAQVAQAAAAAAASVAVATVSAASAASVSSATAVTGSPMRIVQAQGSPTYRVASPSGALAGQTVRLASPGTTLLRSAAPGQPGKQIFLQRPGSNQPGQIVTLVKTSQGMTVASVPKMSLIQGKAGTSNVQTIQTVKAENPQGTVVQQGTTIQQGNLPQGATIVKLLNPGSVSKAGGVAGKQTIVITKPGGGQPAVLGRSSTGQIIMVTSGSALRTVQTLTNSQAGQAVSGAQAVAGQQGVKMIVMSAGQAAQAAQAGAAGGKPITITVPGQQGGPAKTVTIQGKPGVGGTPTIISPGQILSMPGQGQIAGQPLKLQMGQKTVSVVGLSGAGATQGVTRVTAAASGAAQAATARHRHHHHRSERLSRGRTRPHHRSRHASNRSGLPTEPTRPRTCQPVIGCCNRKGRDSLWGCELWDLLLLHSAG</sequence>
<comment type="caution">
    <text evidence="10">The sequence shown here is derived from an EMBL/GenBank/DDBJ whole genome shotgun (WGS) entry which is preliminary data.</text>
</comment>
<evidence type="ECO:0000256" key="3">
    <source>
        <dbReference type="ARBA" id="ARBA00022553"/>
    </source>
</evidence>
<reference evidence="10" key="1">
    <citation type="submission" date="2022-12" db="EMBL/GenBank/DDBJ databases">
        <title>Chromosome-level genome assembly of the bean flower thrips Megalurothrips usitatus.</title>
        <authorList>
            <person name="Ma L."/>
            <person name="Liu Q."/>
            <person name="Li H."/>
            <person name="Cai W."/>
        </authorList>
    </citation>
    <scope>NUCLEOTIDE SEQUENCE</scope>
    <source>
        <strain evidence="10">Cailab_2022a</strain>
    </source>
</reference>
<keyword evidence="6" id="KW-0539">Nucleus</keyword>
<dbReference type="PANTHER" id="PTHR46003">
    <property type="entry name" value="HOST CELL FACTOR"/>
    <property type="match status" value="1"/>
</dbReference>
<keyword evidence="11" id="KW-1185">Reference proteome</keyword>
<evidence type="ECO:0000256" key="1">
    <source>
        <dbReference type="ARBA" id="ARBA00004123"/>
    </source>
</evidence>
<protein>
    <recommendedName>
        <fullName evidence="9">Host cell factor Kelch-repeats domain-containing protein</fullName>
    </recommendedName>
</protein>
<keyword evidence="5" id="KW-0068">Autocatalytic cleavage</keyword>
<dbReference type="GO" id="GO:0006338">
    <property type="term" value="P:chromatin remodeling"/>
    <property type="evidence" value="ECO:0007669"/>
    <property type="project" value="TreeGrafter"/>
</dbReference>
<dbReference type="FunFam" id="2.120.10.80:FF:000008">
    <property type="entry name" value="host cell factor 1 isoform X1"/>
    <property type="match status" value="1"/>
</dbReference>
<keyword evidence="3" id="KW-0597">Phosphoprotein</keyword>
<evidence type="ECO:0000256" key="5">
    <source>
        <dbReference type="ARBA" id="ARBA00022813"/>
    </source>
</evidence>
<dbReference type="InterPro" id="IPR059124">
    <property type="entry name" value="Kelch_HCF"/>
</dbReference>
<feature type="compositionally biased region" description="Basic residues" evidence="8">
    <location>
        <begin position="1036"/>
        <end position="1063"/>
    </location>
</feature>
<evidence type="ECO:0000313" key="10">
    <source>
        <dbReference type="EMBL" id="KAJ1530579.1"/>
    </source>
</evidence>
<proteinExistence type="predicted"/>
<keyword evidence="7" id="KW-0131">Cell cycle</keyword>
<dbReference type="PANTHER" id="PTHR46003:SF1">
    <property type="entry name" value="HOST CELL FACTOR"/>
    <property type="match status" value="1"/>
</dbReference>
<evidence type="ECO:0000256" key="7">
    <source>
        <dbReference type="ARBA" id="ARBA00023306"/>
    </source>
</evidence>
<dbReference type="Gene3D" id="2.120.10.80">
    <property type="entry name" value="Kelch-type beta propeller"/>
    <property type="match status" value="2"/>
</dbReference>
<dbReference type="InterPro" id="IPR043536">
    <property type="entry name" value="HCF1/2"/>
</dbReference>
<evidence type="ECO:0000259" key="9">
    <source>
        <dbReference type="Pfam" id="PF13854"/>
    </source>
</evidence>
<gene>
    <name evidence="10" type="ORF">ONE63_005462</name>
</gene>
<dbReference type="AlphaFoldDB" id="A0AAV7Y2T4"/>
<keyword evidence="4" id="KW-0677">Repeat</keyword>
<dbReference type="SUPFAM" id="SSF117281">
    <property type="entry name" value="Kelch motif"/>
    <property type="match status" value="1"/>
</dbReference>
<evidence type="ECO:0000256" key="8">
    <source>
        <dbReference type="SAM" id="MobiDB-lite"/>
    </source>
</evidence>
<keyword evidence="2" id="KW-0880">Kelch repeat</keyword>
<dbReference type="FunFam" id="2.120.10.80:FF:000015">
    <property type="entry name" value="host cell factor 1 isoform X1"/>
    <property type="match status" value="1"/>
</dbReference>
<dbReference type="GO" id="GO:0003713">
    <property type="term" value="F:transcription coactivator activity"/>
    <property type="evidence" value="ECO:0007669"/>
    <property type="project" value="TreeGrafter"/>
</dbReference>
<feature type="domain" description="Host cell factor Kelch-repeats" evidence="9">
    <location>
        <begin position="20"/>
        <end position="360"/>
    </location>
</feature>
<accession>A0AAV7Y2T4</accession>
<organism evidence="10 11">
    <name type="scientific">Megalurothrips usitatus</name>
    <name type="common">bean blossom thrips</name>
    <dbReference type="NCBI Taxonomy" id="439358"/>
    <lineage>
        <taxon>Eukaryota</taxon>
        <taxon>Metazoa</taxon>
        <taxon>Ecdysozoa</taxon>
        <taxon>Arthropoda</taxon>
        <taxon>Hexapoda</taxon>
        <taxon>Insecta</taxon>
        <taxon>Pterygota</taxon>
        <taxon>Neoptera</taxon>
        <taxon>Paraneoptera</taxon>
        <taxon>Thysanoptera</taxon>
        <taxon>Terebrantia</taxon>
        <taxon>Thripoidea</taxon>
        <taxon>Thripidae</taxon>
        <taxon>Megalurothrips</taxon>
    </lineage>
</organism>